<dbReference type="EMBL" id="RAXZ01000009">
    <property type="protein sequence ID" value="RKG52714.1"/>
    <property type="molecule type" value="Genomic_DNA"/>
</dbReference>
<feature type="transmembrane region" description="Helical" evidence="4">
    <location>
        <begin position="279"/>
        <end position="297"/>
    </location>
</feature>
<name>A0A3A8GCI7_9GAMM</name>
<feature type="transmembrane region" description="Helical" evidence="4">
    <location>
        <begin position="208"/>
        <end position="230"/>
    </location>
</feature>
<protein>
    <recommendedName>
        <fullName evidence="2">diguanylate cyclase</fullName>
        <ecNumber evidence="2">2.7.7.65</ecNumber>
    </recommendedName>
</protein>
<feature type="domain" description="GGDEF" evidence="6">
    <location>
        <begin position="485"/>
        <end position="623"/>
    </location>
</feature>
<evidence type="ECO:0000256" key="2">
    <source>
        <dbReference type="ARBA" id="ARBA00012528"/>
    </source>
</evidence>
<keyword evidence="4" id="KW-0812">Transmembrane</keyword>
<dbReference type="PANTHER" id="PTHR45138">
    <property type="entry name" value="REGULATORY COMPONENTS OF SENSORY TRANSDUCTION SYSTEM"/>
    <property type="match status" value="1"/>
</dbReference>
<dbReference type="InterPro" id="IPR050469">
    <property type="entry name" value="Diguanylate_Cyclase"/>
</dbReference>
<feature type="transmembrane region" description="Helical" evidence="4">
    <location>
        <begin position="362"/>
        <end position="382"/>
    </location>
</feature>
<dbReference type="EC" id="2.7.7.65" evidence="2"/>
<dbReference type="InterPro" id="IPR029787">
    <property type="entry name" value="Nucleotide_cyclase"/>
</dbReference>
<dbReference type="InterPro" id="IPR043128">
    <property type="entry name" value="Rev_trsase/Diguanyl_cyclase"/>
</dbReference>
<comment type="catalytic activity">
    <reaction evidence="3">
        <text>2 GTP = 3',3'-c-di-GMP + 2 diphosphate</text>
        <dbReference type="Rhea" id="RHEA:24898"/>
        <dbReference type="ChEBI" id="CHEBI:33019"/>
        <dbReference type="ChEBI" id="CHEBI:37565"/>
        <dbReference type="ChEBI" id="CHEBI:58805"/>
        <dbReference type="EC" id="2.7.7.65"/>
    </reaction>
</comment>
<reference evidence="7 8" key="1">
    <citation type="submission" date="2018-09" db="EMBL/GenBank/DDBJ databases">
        <title>The draft genome of Acinetobacter spp. strains.</title>
        <authorList>
            <person name="Qin J."/>
            <person name="Feng Y."/>
            <person name="Zong Z."/>
        </authorList>
    </citation>
    <scope>NUCLEOTIDE SEQUENCE [LARGE SCALE GENOMIC DNA]</scope>
    <source>
        <strain evidence="7 8">WCHAc060002</strain>
    </source>
</reference>
<proteinExistence type="predicted"/>
<dbReference type="Proteomes" id="UP000281084">
    <property type="component" value="Unassembled WGS sequence"/>
</dbReference>
<dbReference type="CDD" id="cd01949">
    <property type="entry name" value="GGDEF"/>
    <property type="match status" value="1"/>
</dbReference>
<dbReference type="Pfam" id="PF00990">
    <property type="entry name" value="GGDEF"/>
    <property type="match status" value="1"/>
</dbReference>
<feature type="signal peptide" evidence="5">
    <location>
        <begin position="1"/>
        <end position="34"/>
    </location>
</feature>
<dbReference type="FunFam" id="3.30.70.270:FF:000001">
    <property type="entry name" value="Diguanylate cyclase domain protein"/>
    <property type="match status" value="1"/>
</dbReference>
<feature type="transmembrane region" description="Helical" evidence="4">
    <location>
        <begin position="242"/>
        <end position="263"/>
    </location>
</feature>
<sequence length="625" mass="71358">MLKLVSIAVKFLCKLKTWLFLGWLLACLSTVAFAQYEPEPESYYSKHQVHTLDFTADNTIALGGDWLFYPNHLLRDPNTVLRAEPITLPSALEKGLGSNRGYGTYIAHFRLPQHAVGRRVAIKIPHQYGAYKVFLNGDLLVRAGEVNADLAKIEVEKAPKIAYFVANDAYFTLSIQVANASELHGGLENPLRIGLARNINRQFQQQQMSIAAVCGAVLGVSLFTLLFSLFRGPMVRESQKQFVFGLFILFLALHNLFTAPYAYTAFTTIDWKLGARLEYLFSYIAILFFLSYIYMLKRKYLHRYIYGMSVVLLSINMGAVCVLEPEQFNQLGMYCAIFCLPVIINLIYGFSQTLKFKESYSVWNLWAVIFLCSAFLNDFLLMANVIDSVYLSFVATSLYALLIMFQQSRNYAFYTYHTEQLNTRLRELNSSLDQKVKSRTEELHNLNAKLELQVKTDALTGAFNRYALNHEIQQLFDQTPTYSDKTLIFAMLDVDYFKNYNDYYGHLKGDVILQSLVKVLKQSLPETAFLARYGGEEFAIVMHNVPIPVAEQYLLQVLDAVRQQQFEHLNRSDGKNYVTLSIGVAYKNREHPYANIHELMKAADVQLYAAKQAGRDQLKVSPHQA</sequence>
<evidence type="ECO:0000256" key="3">
    <source>
        <dbReference type="ARBA" id="ARBA00034247"/>
    </source>
</evidence>
<dbReference type="Gene3D" id="2.60.120.260">
    <property type="entry name" value="Galactose-binding domain-like"/>
    <property type="match status" value="1"/>
</dbReference>
<evidence type="ECO:0000259" key="6">
    <source>
        <dbReference type="PROSITE" id="PS50887"/>
    </source>
</evidence>
<feature type="transmembrane region" description="Helical" evidence="4">
    <location>
        <begin position="304"/>
        <end position="325"/>
    </location>
</feature>
<evidence type="ECO:0000256" key="1">
    <source>
        <dbReference type="ARBA" id="ARBA00001946"/>
    </source>
</evidence>
<dbReference type="SUPFAM" id="SSF49785">
    <property type="entry name" value="Galactose-binding domain-like"/>
    <property type="match status" value="1"/>
</dbReference>
<dbReference type="PANTHER" id="PTHR45138:SF9">
    <property type="entry name" value="DIGUANYLATE CYCLASE DGCM-RELATED"/>
    <property type="match status" value="1"/>
</dbReference>
<feature type="transmembrane region" description="Helical" evidence="4">
    <location>
        <begin position="331"/>
        <end position="350"/>
    </location>
</feature>
<comment type="cofactor">
    <cofactor evidence="1">
        <name>Mg(2+)</name>
        <dbReference type="ChEBI" id="CHEBI:18420"/>
    </cofactor>
</comment>
<dbReference type="InterPro" id="IPR000160">
    <property type="entry name" value="GGDEF_dom"/>
</dbReference>
<dbReference type="SUPFAM" id="SSF55073">
    <property type="entry name" value="Nucleotide cyclase"/>
    <property type="match status" value="1"/>
</dbReference>
<evidence type="ECO:0000256" key="4">
    <source>
        <dbReference type="SAM" id="Phobius"/>
    </source>
</evidence>
<dbReference type="AlphaFoldDB" id="A0A3A8GCI7"/>
<dbReference type="InterPro" id="IPR008979">
    <property type="entry name" value="Galactose-bd-like_sf"/>
</dbReference>
<evidence type="ECO:0000256" key="5">
    <source>
        <dbReference type="SAM" id="SignalP"/>
    </source>
</evidence>
<dbReference type="PROSITE" id="PS51257">
    <property type="entry name" value="PROKAR_LIPOPROTEIN"/>
    <property type="match status" value="1"/>
</dbReference>
<dbReference type="Gene3D" id="3.30.70.270">
    <property type="match status" value="1"/>
</dbReference>
<dbReference type="PROSITE" id="PS50887">
    <property type="entry name" value="GGDEF"/>
    <property type="match status" value="1"/>
</dbReference>
<comment type="caution">
    <text evidence="7">The sequence shown here is derived from an EMBL/GenBank/DDBJ whole genome shotgun (WGS) entry which is preliminary data.</text>
</comment>
<organism evidence="7 8">
    <name type="scientific">Acinetobacter cumulans</name>
    <dbReference type="NCBI Taxonomy" id="2136182"/>
    <lineage>
        <taxon>Bacteria</taxon>
        <taxon>Pseudomonadati</taxon>
        <taxon>Pseudomonadota</taxon>
        <taxon>Gammaproteobacteria</taxon>
        <taxon>Moraxellales</taxon>
        <taxon>Moraxellaceae</taxon>
        <taxon>Acinetobacter</taxon>
    </lineage>
</organism>
<keyword evidence="5" id="KW-0732">Signal</keyword>
<dbReference type="GO" id="GO:0052621">
    <property type="term" value="F:diguanylate cyclase activity"/>
    <property type="evidence" value="ECO:0007669"/>
    <property type="project" value="UniProtKB-EC"/>
</dbReference>
<keyword evidence="4" id="KW-1133">Transmembrane helix</keyword>
<dbReference type="NCBIfam" id="TIGR00254">
    <property type="entry name" value="GGDEF"/>
    <property type="match status" value="1"/>
</dbReference>
<feature type="chain" id="PRO_5017276085" description="diguanylate cyclase" evidence="5">
    <location>
        <begin position="35"/>
        <end position="625"/>
    </location>
</feature>
<evidence type="ECO:0000313" key="8">
    <source>
        <dbReference type="Proteomes" id="UP000281084"/>
    </source>
</evidence>
<keyword evidence="4" id="KW-0472">Membrane</keyword>
<evidence type="ECO:0000313" key="7">
    <source>
        <dbReference type="EMBL" id="RKG52714.1"/>
    </source>
</evidence>
<feature type="transmembrane region" description="Helical" evidence="4">
    <location>
        <begin position="388"/>
        <end position="405"/>
    </location>
</feature>
<dbReference type="SMART" id="SM00267">
    <property type="entry name" value="GGDEF"/>
    <property type="match status" value="1"/>
</dbReference>
<gene>
    <name evidence="7" type="ORF">D7V64_09050</name>
</gene>
<accession>A0A3A8GCI7</accession>